<dbReference type="GO" id="GO:0006397">
    <property type="term" value="P:mRNA processing"/>
    <property type="evidence" value="ECO:0007669"/>
    <property type="project" value="UniProtKB-KW"/>
</dbReference>
<feature type="compositionally biased region" description="Polar residues" evidence="17">
    <location>
        <begin position="817"/>
        <end position="828"/>
    </location>
</feature>
<dbReference type="CDD" id="cd02249">
    <property type="entry name" value="ZZ"/>
    <property type="match status" value="1"/>
</dbReference>
<evidence type="ECO:0000256" key="2">
    <source>
        <dbReference type="ARBA" id="ARBA00004496"/>
    </source>
</evidence>
<dbReference type="Proteomes" id="UP000184073">
    <property type="component" value="Unassembled WGS sequence"/>
</dbReference>
<feature type="region of interest" description="Disordered" evidence="17">
    <location>
        <begin position="125"/>
        <end position="270"/>
    </location>
</feature>
<feature type="domain" description="ZZ-type" evidence="18">
    <location>
        <begin position="1086"/>
        <end position="1141"/>
    </location>
</feature>
<feature type="region of interest" description="Disordered" evidence="17">
    <location>
        <begin position="1"/>
        <end position="100"/>
    </location>
</feature>
<gene>
    <name evidence="19" type="ORF">ASPVEDRAFT_51992</name>
</gene>
<accession>A0A1L9PHM4</accession>
<dbReference type="GO" id="GO:0006417">
    <property type="term" value="P:regulation of translation"/>
    <property type="evidence" value="ECO:0007669"/>
    <property type="project" value="UniProtKB-KW"/>
</dbReference>
<evidence type="ECO:0000256" key="16">
    <source>
        <dbReference type="PROSITE-ProRule" id="PRU00228"/>
    </source>
</evidence>
<dbReference type="PANTHER" id="PTHR20930">
    <property type="entry name" value="OVARIAN CARCINOMA ANTIGEN CA125-RELATED"/>
    <property type="match status" value="1"/>
</dbReference>
<dbReference type="CDD" id="cd02341">
    <property type="entry name" value="ZZ_ZZZ3"/>
    <property type="match status" value="1"/>
</dbReference>
<evidence type="ECO:0000256" key="1">
    <source>
        <dbReference type="ARBA" id="ARBA00004123"/>
    </source>
</evidence>
<comment type="subcellular location">
    <subcellularLocation>
        <location evidence="2">Cytoplasm</location>
    </subcellularLocation>
    <subcellularLocation>
        <location evidence="1">Nucleus</location>
    </subcellularLocation>
</comment>
<evidence type="ECO:0000256" key="7">
    <source>
        <dbReference type="ARBA" id="ARBA00022723"/>
    </source>
</evidence>
<dbReference type="GO" id="GO:0008380">
    <property type="term" value="P:RNA splicing"/>
    <property type="evidence" value="ECO:0007669"/>
    <property type="project" value="UniProtKB-KW"/>
</dbReference>
<evidence type="ECO:0000256" key="11">
    <source>
        <dbReference type="ARBA" id="ARBA00022845"/>
    </source>
</evidence>
<dbReference type="Gene3D" id="3.30.60.90">
    <property type="match status" value="4"/>
</dbReference>
<feature type="compositionally biased region" description="Basic and acidic residues" evidence="17">
    <location>
        <begin position="142"/>
        <end position="165"/>
    </location>
</feature>
<dbReference type="InterPro" id="IPR043145">
    <property type="entry name" value="Znf_ZZ_sf"/>
</dbReference>
<dbReference type="GeneID" id="63730070"/>
<keyword evidence="12" id="KW-0694">RNA-binding</keyword>
<evidence type="ECO:0000256" key="9">
    <source>
        <dbReference type="ARBA" id="ARBA00022816"/>
    </source>
</evidence>
<dbReference type="OrthoDB" id="661148at2759"/>
<dbReference type="STRING" id="1036611.A0A1L9PHM4"/>
<feature type="compositionally biased region" description="Basic residues" evidence="17">
    <location>
        <begin position="1"/>
        <end position="15"/>
    </location>
</feature>
<dbReference type="InterPro" id="IPR032350">
    <property type="entry name" value="Nbr1_FW"/>
</dbReference>
<evidence type="ECO:0000313" key="19">
    <source>
        <dbReference type="EMBL" id="OJJ00953.1"/>
    </source>
</evidence>
<comment type="similarity">
    <text evidence="3">Belongs to the CASC3 family.</text>
</comment>
<keyword evidence="15" id="KW-0539">Nucleus</keyword>
<proteinExistence type="inferred from homology"/>
<dbReference type="GO" id="GO:0000184">
    <property type="term" value="P:nuclear-transcribed mRNA catabolic process, nonsense-mediated decay"/>
    <property type="evidence" value="ECO:0007669"/>
    <property type="project" value="UniProtKB-KW"/>
</dbReference>
<feature type="compositionally biased region" description="Basic and acidic residues" evidence="17">
    <location>
        <begin position="208"/>
        <end position="229"/>
    </location>
</feature>
<dbReference type="RefSeq" id="XP_040666715.1">
    <property type="nucleotide sequence ID" value="XM_040814559.1"/>
</dbReference>
<keyword evidence="14" id="KW-0508">mRNA splicing</keyword>
<feature type="compositionally biased region" description="Polar residues" evidence="17">
    <location>
        <begin position="241"/>
        <end position="253"/>
    </location>
</feature>
<dbReference type="VEuPathDB" id="FungiDB:ASPVEDRAFT_51992"/>
<dbReference type="EMBL" id="KV878127">
    <property type="protein sequence ID" value="OJJ00953.1"/>
    <property type="molecule type" value="Genomic_DNA"/>
</dbReference>
<evidence type="ECO:0000313" key="20">
    <source>
        <dbReference type="Proteomes" id="UP000184073"/>
    </source>
</evidence>
<dbReference type="SMART" id="SM00291">
    <property type="entry name" value="ZnF_ZZ"/>
    <property type="match status" value="4"/>
</dbReference>
<evidence type="ECO:0000256" key="13">
    <source>
        <dbReference type="ARBA" id="ARBA00023161"/>
    </source>
</evidence>
<keyword evidence="13" id="KW-0866">Nonsense-mediated mRNA decay</keyword>
<feature type="compositionally biased region" description="Acidic residues" evidence="17">
    <location>
        <begin position="19"/>
        <end position="35"/>
    </location>
</feature>
<evidence type="ECO:0000256" key="17">
    <source>
        <dbReference type="SAM" id="MobiDB-lite"/>
    </source>
</evidence>
<evidence type="ECO:0000256" key="15">
    <source>
        <dbReference type="ARBA" id="ARBA00023242"/>
    </source>
</evidence>
<dbReference type="GO" id="GO:0035145">
    <property type="term" value="C:exon-exon junction complex"/>
    <property type="evidence" value="ECO:0007669"/>
    <property type="project" value="InterPro"/>
</dbReference>
<dbReference type="Pfam" id="PF00569">
    <property type="entry name" value="ZZ"/>
    <property type="match status" value="1"/>
</dbReference>
<feature type="region of interest" description="Disordered" evidence="17">
    <location>
        <begin position="1156"/>
        <end position="1221"/>
    </location>
</feature>
<organism evidence="19 20">
    <name type="scientific">Aspergillus versicolor CBS 583.65</name>
    <dbReference type="NCBI Taxonomy" id="1036611"/>
    <lineage>
        <taxon>Eukaryota</taxon>
        <taxon>Fungi</taxon>
        <taxon>Dikarya</taxon>
        <taxon>Ascomycota</taxon>
        <taxon>Pezizomycotina</taxon>
        <taxon>Eurotiomycetes</taxon>
        <taxon>Eurotiomycetidae</taxon>
        <taxon>Eurotiales</taxon>
        <taxon>Aspergillaceae</taxon>
        <taxon>Aspergillus</taxon>
        <taxon>Aspergillus subgen. Nidulantes</taxon>
    </lineage>
</organism>
<feature type="region of interest" description="Disordered" evidence="17">
    <location>
        <begin position="350"/>
        <end position="369"/>
    </location>
</feature>
<dbReference type="CDD" id="cd02340">
    <property type="entry name" value="ZZ_NBR1_like"/>
    <property type="match status" value="2"/>
</dbReference>
<dbReference type="GO" id="GO:0005737">
    <property type="term" value="C:cytoplasm"/>
    <property type="evidence" value="ECO:0007669"/>
    <property type="project" value="UniProtKB-SubCell"/>
</dbReference>
<sequence>MAPRRHNIGASRRRRREDEGEDEGSVDGEVEEDSLSEASVGSHQDDDDADGEGSDDSEDENIPVDNPNSQQVNGRVPEGPRRHHSVSPKKATLATAISDTDAMMNGLKISGEGKSAEEIHFDNMRGEFDRAGRAPSAPPTEPTRESFMETKRSEHDKSARGKGEDPTFVPTRGSFFLHDKRSSETGANGHKPSNKPKSRPYGLIVDGNVRRKQDITTDGPWTHDLHDTVAGDDPPAPRRPNASTNTSTFSHKNFPTHVPTAPNTSTPNRSFSTTVVAGKVPVVVYLPGMDKPVTFPAVEKKQYTRLPEHRPPLRRDKPVRISVPGESARYIFPAIVRSFVFIPRAQRPNQQSFRGRGRGGYMHGRRPSVYASSTYTPSVAMSRRSSFGKPPSQDGYLSPAASVVSRQTVVTTENGKPVVRLPPPRAPGAAPITPATTYPHPQPQPQHPIWRESRATPITIHQPRPQKAVSLADIETPASFPVNPPQAQQEQPFHHQAPMSSSGPSHGPDVSANYPPPALTAATPLSQIPERAVHAPPFQAYGYQQTPTYYPGPYQPGPVYYPVSGAEYAPYNGVGTGPGASFPANQNVPYMVPATHTPSETTSQAGTVAHESGGTVYYLDASQMYPGPTYGGGGPPGGAVGMSGITPRHAVMSAPATTPVGPGTLITVKVTYDDHTRRFKIPLRDLGARTLPQNLRQLLGIPADTNVIFERYSDSAGSYVQLDTNNPAVFKQLYRAAKAKLKLRIKATVHEPTTQAAVPDSSSEPHGPARYSYLETVLSSPIPAKTVGAEIGSAMPSATLPESTERSTLDETEIRQLPNTETTDSKPASQREFILGADIPSAPIVSHTSHAGVFCIDCNHCGRPIPNEHYHCNTCADGDYDLCPQCVDSGVNCHGDEHWLVRRFVKDGIITNSTTKTLASHKILTQEESQPALSVPKSEPEQAEAPIFSSERICNNCLKEFDESKMVSCADCEDFDLCITCVLGHKHGHHPSHTFALLGDHDAGLKNLVLSRCKPGRGYHHAAICDGCESHITGVRHKCLTCPDWDYCSECHLSASQTHPRHRFAPLYTAISEPLQPHEVHFGVYCDGPICKDKSRPGFITGVRYKCSVCNDVDFCDKCEVHPDNSHNRTHPMVLFKTPVRSVSVSTVHENTLNRQTNILGDRNQRSTSTQASTPPELESETLSSQTVSREEEHALEESNSRAFSTSNKEEQAVKPEQTYGPSLNSEYQAFFLEDTVSDGTVMRPDQVFQQTWKLYNPGPLAWPAGSNVRFVGGDSMFNVNTNQPSSLEEVTAAMESNKLSKPLEAGQGAQFTVTLKAPKRLGTAISYWRMKLADGTPFGHRLWCEVEVREDLINVDEARNVAFDEKAPEPPAADNSNASESQMVFPKLDKESPSASTHEAAGVPPTAPSVSNTSEHDVLDDVASLTLDDETETEAGFLTDEEYDILDASDQEFLDANSSGH</sequence>
<evidence type="ECO:0000256" key="3">
    <source>
        <dbReference type="ARBA" id="ARBA00009548"/>
    </source>
</evidence>
<feature type="compositionally biased region" description="Basic and acidic residues" evidence="17">
    <location>
        <begin position="803"/>
        <end position="814"/>
    </location>
</feature>
<dbReference type="PROSITE" id="PS50135">
    <property type="entry name" value="ZF_ZZ_2"/>
    <property type="match status" value="2"/>
</dbReference>
<keyword evidence="10" id="KW-0862">Zinc</keyword>
<keyword evidence="8 16" id="KW-0863">Zinc-finger</keyword>
<keyword evidence="4" id="KW-0813">Transport</keyword>
<evidence type="ECO:0000256" key="12">
    <source>
        <dbReference type="ARBA" id="ARBA00022884"/>
    </source>
</evidence>
<evidence type="ECO:0000256" key="14">
    <source>
        <dbReference type="ARBA" id="ARBA00023187"/>
    </source>
</evidence>
<feature type="compositionally biased region" description="Polar residues" evidence="17">
    <location>
        <begin position="261"/>
        <end position="270"/>
    </location>
</feature>
<evidence type="ECO:0000256" key="5">
    <source>
        <dbReference type="ARBA" id="ARBA00022490"/>
    </source>
</evidence>
<name>A0A1L9PHM4_ASPVE</name>
<evidence type="ECO:0000256" key="8">
    <source>
        <dbReference type="ARBA" id="ARBA00022771"/>
    </source>
</evidence>
<feature type="region of interest" description="Disordered" evidence="17">
    <location>
        <begin position="1389"/>
        <end position="1444"/>
    </location>
</feature>
<evidence type="ECO:0000259" key="18">
    <source>
        <dbReference type="PROSITE" id="PS50135"/>
    </source>
</evidence>
<keyword evidence="6" id="KW-0507">mRNA processing</keyword>
<keyword evidence="20" id="KW-1185">Reference proteome</keyword>
<dbReference type="InterPro" id="IPR018545">
    <property type="entry name" value="Btz_dom"/>
</dbReference>
<dbReference type="InterPro" id="IPR041981">
    <property type="entry name" value="ZZZ3_ZZ"/>
</dbReference>
<feature type="region of interest" description="Disordered" evidence="17">
    <location>
        <begin position="478"/>
        <end position="521"/>
    </location>
</feature>
<dbReference type="Gene3D" id="2.60.40.10">
    <property type="entry name" value="Immunoglobulins"/>
    <property type="match status" value="1"/>
</dbReference>
<dbReference type="GO" id="GO:0008270">
    <property type="term" value="F:zinc ion binding"/>
    <property type="evidence" value="ECO:0007669"/>
    <property type="project" value="UniProtKB-KW"/>
</dbReference>
<protein>
    <recommendedName>
        <fullName evidence="18">ZZ-type domain-containing protein</fullName>
    </recommendedName>
</protein>
<evidence type="ECO:0000256" key="10">
    <source>
        <dbReference type="ARBA" id="ARBA00022833"/>
    </source>
</evidence>
<evidence type="ECO:0000256" key="4">
    <source>
        <dbReference type="ARBA" id="ARBA00022448"/>
    </source>
</evidence>
<dbReference type="Pfam" id="PF16158">
    <property type="entry name" value="N_BRCA1_IG"/>
    <property type="match status" value="1"/>
</dbReference>
<dbReference type="GO" id="GO:0003729">
    <property type="term" value="F:mRNA binding"/>
    <property type="evidence" value="ECO:0007669"/>
    <property type="project" value="InterPro"/>
</dbReference>
<keyword evidence="9" id="KW-0509">mRNA transport</keyword>
<dbReference type="Pfam" id="PF09405">
    <property type="entry name" value="Btz"/>
    <property type="match status" value="1"/>
</dbReference>
<reference evidence="20" key="1">
    <citation type="journal article" date="2017" name="Genome Biol.">
        <title>Comparative genomics reveals high biological diversity and specific adaptations in the industrially and medically important fungal genus Aspergillus.</title>
        <authorList>
            <person name="de Vries R.P."/>
            <person name="Riley R."/>
            <person name="Wiebenga A."/>
            <person name="Aguilar-Osorio G."/>
            <person name="Amillis S."/>
            <person name="Uchima C.A."/>
            <person name="Anderluh G."/>
            <person name="Asadollahi M."/>
            <person name="Askin M."/>
            <person name="Barry K."/>
            <person name="Battaglia E."/>
            <person name="Bayram O."/>
            <person name="Benocci T."/>
            <person name="Braus-Stromeyer S.A."/>
            <person name="Caldana C."/>
            <person name="Canovas D."/>
            <person name="Cerqueira G.C."/>
            <person name="Chen F."/>
            <person name="Chen W."/>
            <person name="Choi C."/>
            <person name="Clum A."/>
            <person name="Dos Santos R.A."/>
            <person name="Damasio A.R."/>
            <person name="Diallinas G."/>
            <person name="Emri T."/>
            <person name="Fekete E."/>
            <person name="Flipphi M."/>
            <person name="Freyberg S."/>
            <person name="Gallo A."/>
            <person name="Gournas C."/>
            <person name="Habgood R."/>
            <person name="Hainaut M."/>
            <person name="Harispe M.L."/>
            <person name="Henrissat B."/>
            <person name="Hilden K.S."/>
            <person name="Hope R."/>
            <person name="Hossain A."/>
            <person name="Karabika E."/>
            <person name="Karaffa L."/>
            <person name="Karanyi Z."/>
            <person name="Krasevec N."/>
            <person name="Kuo A."/>
            <person name="Kusch H."/>
            <person name="LaButti K."/>
            <person name="Lagendijk E.L."/>
            <person name="Lapidus A."/>
            <person name="Levasseur A."/>
            <person name="Lindquist E."/>
            <person name="Lipzen A."/>
            <person name="Logrieco A.F."/>
            <person name="MacCabe A."/>
            <person name="Maekelae M.R."/>
            <person name="Malavazi I."/>
            <person name="Melin P."/>
            <person name="Meyer V."/>
            <person name="Mielnichuk N."/>
            <person name="Miskei M."/>
            <person name="Molnar A.P."/>
            <person name="Mule G."/>
            <person name="Ngan C.Y."/>
            <person name="Orejas M."/>
            <person name="Orosz E."/>
            <person name="Ouedraogo J.P."/>
            <person name="Overkamp K.M."/>
            <person name="Park H.-S."/>
            <person name="Perrone G."/>
            <person name="Piumi F."/>
            <person name="Punt P.J."/>
            <person name="Ram A.F."/>
            <person name="Ramon A."/>
            <person name="Rauscher S."/>
            <person name="Record E."/>
            <person name="Riano-Pachon D.M."/>
            <person name="Robert V."/>
            <person name="Roehrig J."/>
            <person name="Ruller R."/>
            <person name="Salamov A."/>
            <person name="Salih N.S."/>
            <person name="Samson R.A."/>
            <person name="Sandor E."/>
            <person name="Sanguinetti M."/>
            <person name="Schuetze T."/>
            <person name="Sepcic K."/>
            <person name="Shelest E."/>
            <person name="Sherlock G."/>
            <person name="Sophianopoulou V."/>
            <person name="Squina F.M."/>
            <person name="Sun H."/>
            <person name="Susca A."/>
            <person name="Todd R.B."/>
            <person name="Tsang A."/>
            <person name="Unkles S.E."/>
            <person name="van de Wiele N."/>
            <person name="van Rossen-Uffink D."/>
            <person name="Oliveira J.V."/>
            <person name="Vesth T.C."/>
            <person name="Visser J."/>
            <person name="Yu J.-H."/>
            <person name="Zhou M."/>
            <person name="Andersen M.R."/>
            <person name="Archer D.B."/>
            <person name="Baker S.E."/>
            <person name="Benoit I."/>
            <person name="Brakhage A.A."/>
            <person name="Braus G.H."/>
            <person name="Fischer R."/>
            <person name="Frisvad J.C."/>
            <person name="Goldman G.H."/>
            <person name="Houbraken J."/>
            <person name="Oakley B."/>
            <person name="Pocsi I."/>
            <person name="Scazzocchio C."/>
            <person name="Seiboth B."/>
            <person name="vanKuyk P.A."/>
            <person name="Wortman J."/>
            <person name="Dyer P.S."/>
            <person name="Grigoriev I.V."/>
        </authorList>
    </citation>
    <scope>NUCLEOTIDE SEQUENCE [LARGE SCALE GENOMIC DNA]</scope>
    <source>
        <strain evidence="20">CBS 583.65</strain>
    </source>
</reference>
<dbReference type="InterPro" id="IPR000433">
    <property type="entry name" value="Znf_ZZ"/>
</dbReference>
<dbReference type="SMART" id="SM01044">
    <property type="entry name" value="Btz"/>
    <property type="match status" value="1"/>
</dbReference>
<feature type="compositionally biased region" description="Acidic residues" evidence="17">
    <location>
        <begin position="45"/>
        <end position="62"/>
    </location>
</feature>
<feature type="domain" description="ZZ-type" evidence="18">
    <location>
        <begin position="1020"/>
        <end position="1072"/>
    </location>
</feature>
<dbReference type="CDD" id="cd14947">
    <property type="entry name" value="NBR1_like"/>
    <property type="match status" value="1"/>
</dbReference>
<feature type="region of interest" description="Disordered" evidence="17">
    <location>
        <begin position="793"/>
        <end position="828"/>
    </location>
</feature>
<dbReference type="GO" id="GO:0051028">
    <property type="term" value="P:mRNA transport"/>
    <property type="evidence" value="ECO:0007669"/>
    <property type="project" value="UniProtKB-KW"/>
</dbReference>
<feature type="compositionally biased region" description="Acidic residues" evidence="17">
    <location>
        <begin position="1428"/>
        <end position="1444"/>
    </location>
</feature>
<feature type="compositionally biased region" description="Basic and acidic residues" evidence="17">
    <location>
        <begin position="1189"/>
        <end position="1200"/>
    </location>
</feature>
<dbReference type="SUPFAM" id="SSF57850">
    <property type="entry name" value="RING/U-box"/>
    <property type="match status" value="4"/>
</dbReference>
<dbReference type="InterPro" id="IPR013783">
    <property type="entry name" value="Ig-like_fold"/>
</dbReference>
<keyword evidence="7" id="KW-0479">Metal-binding</keyword>
<evidence type="ECO:0000256" key="6">
    <source>
        <dbReference type="ARBA" id="ARBA00022664"/>
    </source>
</evidence>
<dbReference type="PANTHER" id="PTHR20930:SF0">
    <property type="entry name" value="PROTEIN ILRUN"/>
    <property type="match status" value="1"/>
</dbReference>
<keyword evidence="11" id="KW-0810">Translation regulation</keyword>
<keyword evidence="5" id="KW-0963">Cytoplasm</keyword>